<dbReference type="SUPFAM" id="SSF52833">
    <property type="entry name" value="Thioredoxin-like"/>
    <property type="match status" value="1"/>
</dbReference>
<dbReference type="Pfam" id="PF05768">
    <property type="entry name" value="Glrx-like"/>
    <property type="match status" value="1"/>
</dbReference>
<dbReference type="InterPro" id="IPR036249">
    <property type="entry name" value="Thioredoxin-like_sf"/>
</dbReference>
<accession>A0A222GB33</accession>
<reference evidence="1 2" key="1">
    <citation type="submission" date="2017-08" db="EMBL/GenBank/DDBJ databases">
        <title>Complete genome of Colwellia sp. NB097-1, a psychrophile bacterium ioslated from Bering Sea.</title>
        <authorList>
            <person name="Chen X."/>
        </authorList>
    </citation>
    <scope>NUCLEOTIDE SEQUENCE [LARGE SCALE GENOMIC DNA]</scope>
    <source>
        <strain evidence="1 2">NB097-1</strain>
    </source>
</reference>
<evidence type="ECO:0000313" key="2">
    <source>
        <dbReference type="Proteomes" id="UP000202259"/>
    </source>
</evidence>
<name>A0A222GB33_9GAMM</name>
<dbReference type="AlphaFoldDB" id="A0A222GB33"/>
<dbReference type="EMBL" id="CP020465">
    <property type="protein sequence ID" value="ASP49067.1"/>
    <property type="molecule type" value="Genomic_DNA"/>
</dbReference>
<keyword evidence="2" id="KW-1185">Reference proteome</keyword>
<dbReference type="KEGG" id="cber:B5D82_15625"/>
<dbReference type="OrthoDB" id="8537427at2"/>
<dbReference type="InterPro" id="IPR008554">
    <property type="entry name" value="Glutaredoxin-like"/>
</dbReference>
<evidence type="ECO:0000313" key="1">
    <source>
        <dbReference type="EMBL" id="ASP49067.1"/>
    </source>
</evidence>
<gene>
    <name evidence="1" type="ORF">B5D82_15625</name>
</gene>
<organism evidence="1 2">
    <name type="scientific">Cognaticolwellia beringensis</name>
    <dbReference type="NCBI Taxonomy" id="1967665"/>
    <lineage>
        <taxon>Bacteria</taxon>
        <taxon>Pseudomonadati</taxon>
        <taxon>Pseudomonadota</taxon>
        <taxon>Gammaproteobacteria</taxon>
        <taxon>Alteromonadales</taxon>
        <taxon>Colwelliaceae</taxon>
        <taxon>Cognaticolwellia</taxon>
    </lineage>
</organism>
<dbReference type="Gene3D" id="3.40.30.10">
    <property type="entry name" value="Glutaredoxin"/>
    <property type="match status" value="1"/>
</dbReference>
<dbReference type="Proteomes" id="UP000202259">
    <property type="component" value="Chromosome"/>
</dbReference>
<protein>
    <recommendedName>
        <fullName evidence="3">Glutaredoxin-like protein</fullName>
    </recommendedName>
</protein>
<evidence type="ECO:0008006" key="3">
    <source>
        <dbReference type="Google" id="ProtNLM"/>
    </source>
</evidence>
<dbReference type="RefSeq" id="WP_081152819.1">
    <property type="nucleotide sequence ID" value="NZ_CP020465.1"/>
</dbReference>
<sequence length="76" mass="8854">MSVKFNLYGTEGCHLCEYALALCLSAMPAAEVREVDIIDDDKLVEQYRVHIPVLERLSDQKKLFWPFEQKQILELL</sequence>
<proteinExistence type="predicted"/>